<name>A0AAF0IHP8_9EURO</name>
<dbReference type="EMBL" id="CP120628">
    <property type="protein sequence ID" value="WEW57133.1"/>
    <property type="molecule type" value="Genomic_DNA"/>
</dbReference>
<evidence type="ECO:0000313" key="2">
    <source>
        <dbReference type="EMBL" id="WEW57133.1"/>
    </source>
</evidence>
<feature type="signal peptide" evidence="1">
    <location>
        <begin position="1"/>
        <end position="19"/>
    </location>
</feature>
<evidence type="ECO:0000313" key="3">
    <source>
        <dbReference type="Proteomes" id="UP001219355"/>
    </source>
</evidence>
<keyword evidence="1" id="KW-0732">Signal</keyword>
<dbReference type="Gene3D" id="3.40.390.10">
    <property type="entry name" value="Collagenase (Catalytic Domain)"/>
    <property type="match status" value="1"/>
</dbReference>
<keyword evidence="3" id="KW-1185">Reference proteome</keyword>
<sequence length="279" mass="30893">MHFLPGFMTILSLSVIIHANPTRSGSPKLSLMKRFHPKITNCHDEEHVRKSLDQVSGLAVGAYGVLANGDGWKSNKGYTHYFKESDYEQVKKAYELLMGIGDSIPFEIRCAPQEECVAGDFAYADSTPESFEGHGLTKGVRTITLCPPFFTDSRTTGNLPPADDQEGLKAYCKFKESKKVMDFEVGGHTLLHEITHLDAFGVAAGYPEVAYTPKRAGDFAYQYHGTIDWKDKSTAGNARNLKTSKVKNKPETWQNAESLAAAATEIGAMWRCDLKDIPY</sequence>
<dbReference type="Proteomes" id="UP001219355">
    <property type="component" value="Chromosome 2"/>
</dbReference>
<evidence type="ECO:0008006" key="4">
    <source>
        <dbReference type="Google" id="ProtNLM"/>
    </source>
</evidence>
<dbReference type="GO" id="GO:0008237">
    <property type="term" value="F:metallopeptidase activity"/>
    <property type="evidence" value="ECO:0007669"/>
    <property type="project" value="InterPro"/>
</dbReference>
<proteinExistence type="predicted"/>
<feature type="chain" id="PRO_5042134036" description="Deuterolysin" evidence="1">
    <location>
        <begin position="20"/>
        <end position="279"/>
    </location>
</feature>
<dbReference type="SUPFAM" id="SSF55486">
    <property type="entry name" value="Metalloproteases ('zincins'), catalytic domain"/>
    <property type="match status" value="1"/>
</dbReference>
<evidence type="ECO:0000256" key="1">
    <source>
        <dbReference type="SAM" id="SignalP"/>
    </source>
</evidence>
<organism evidence="2 3">
    <name type="scientific">Emydomyces testavorans</name>
    <dbReference type="NCBI Taxonomy" id="2070801"/>
    <lineage>
        <taxon>Eukaryota</taxon>
        <taxon>Fungi</taxon>
        <taxon>Dikarya</taxon>
        <taxon>Ascomycota</taxon>
        <taxon>Pezizomycotina</taxon>
        <taxon>Eurotiomycetes</taxon>
        <taxon>Eurotiomycetidae</taxon>
        <taxon>Onygenales</taxon>
        <taxon>Nannizziopsiaceae</taxon>
        <taxon>Emydomyces</taxon>
    </lineage>
</organism>
<reference evidence="2" key="1">
    <citation type="submission" date="2023-03" db="EMBL/GenBank/DDBJ databases">
        <title>Emydomyces testavorans Genome Sequence.</title>
        <authorList>
            <person name="Hoyer L."/>
        </authorList>
    </citation>
    <scope>NUCLEOTIDE SEQUENCE</scope>
    <source>
        <strain evidence="2">16-2883</strain>
    </source>
</reference>
<dbReference type="AlphaFoldDB" id="A0AAF0IHP8"/>
<accession>A0AAF0IHP8</accession>
<protein>
    <recommendedName>
        <fullName evidence="4">Deuterolysin</fullName>
    </recommendedName>
</protein>
<dbReference type="InterPro" id="IPR024079">
    <property type="entry name" value="MetalloPept_cat_dom_sf"/>
</dbReference>
<gene>
    <name evidence="2" type="ORF">PRK78_002593</name>
</gene>